<proteinExistence type="predicted"/>
<dbReference type="OrthoDB" id="9803036at2"/>
<dbReference type="SUPFAM" id="SSF51161">
    <property type="entry name" value="Trimeric LpxA-like enzymes"/>
    <property type="match status" value="1"/>
</dbReference>
<dbReference type="InterPro" id="IPR011004">
    <property type="entry name" value="Trimer_LpxA-like_sf"/>
</dbReference>
<dbReference type="AlphaFoldDB" id="A0A4D7AV03"/>
<dbReference type="KEGG" id="pstg:E8M01_00250"/>
<protein>
    <submittedName>
        <fullName evidence="1">Gamma carbonic anhydrase family protein</fullName>
    </submittedName>
</protein>
<dbReference type="InterPro" id="IPR001451">
    <property type="entry name" value="Hexapep"/>
</dbReference>
<dbReference type="InterPro" id="IPR050484">
    <property type="entry name" value="Transf_Hexapept/Carb_Anhydrase"/>
</dbReference>
<name>A0A4D7AV03_9HYPH</name>
<keyword evidence="2" id="KW-1185">Reference proteome</keyword>
<evidence type="ECO:0000313" key="2">
    <source>
        <dbReference type="Proteomes" id="UP000298781"/>
    </source>
</evidence>
<dbReference type="CDD" id="cd04645">
    <property type="entry name" value="LbH_gamma_CA_like"/>
    <property type="match status" value="1"/>
</dbReference>
<dbReference type="Pfam" id="PF00132">
    <property type="entry name" value="Hexapep"/>
    <property type="match status" value="1"/>
</dbReference>
<dbReference type="Proteomes" id="UP000298781">
    <property type="component" value="Chromosome"/>
</dbReference>
<organism evidence="1 2">
    <name type="scientific">Phreatobacter stygius</name>
    <dbReference type="NCBI Taxonomy" id="1940610"/>
    <lineage>
        <taxon>Bacteria</taxon>
        <taxon>Pseudomonadati</taxon>
        <taxon>Pseudomonadota</taxon>
        <taxon>Alphaproteobacteria</taxon>
        <taxon>Hyphomicrobiales</taxon>
        <taxon>Phreatobacteraceae</taxon>
        <taxon>Phreatobacter</taxon>
    </lineage>
</organism>
<sequence length="176" mass="18701">MPIYALDGIAPELPADQRFFVAPDAHVIGAVRLKTDAGIWFGAVLRGDNEWIEVGERSNIQEMCVLHTDMGYPLVIGPDCTIGHKAILHGCTIGANTLVGMGATILNNAKIGRNCLVGANALITEGKEFPDNSLIVGSPARAVRSLDDAAVARLKLSAAHYVENANRFKNGLKVIG</sequence>
<gene>
    <name evidence="1" type="ORF">E8M01_00250</name>
</gene>
<dbReference type="PANTHER" id="PTHR13061:SF29">
    <property type="entry name" value="GAMMA CARBONIC ANHYDRASE-LIKE 1, MITOCHONDRIAL-RELATED"/>
    <property type="match status" value="1"/>
</dbReference>
<dbReference type="EMBL" id="CP039690">
    <property type="protein sequence ID" value="QCI62808.1"/>
    <property type="molecule type" value="Genomic_DNA"/>
</dbReference>
<reference evidence="1 2" key="1">
    <citation type="submission" date="2019-04" db="EMBL/GenBank/DDBJ databases">
        <title>Phreatobacter aquaticus sp. nov.</title>
        <authorList>
            <person name="Choi A."/>
        </authorList>
    </citation>
    <scope>NUCLEOTIDE SEQUENCE [LARGE SCALE GENOMIC DNA]</scope>
    <source>
        <strain evidence="1 2">KCTC 52518</strain>
    </source>
</reference>
<dbReference type="Gene3D" id="2.160.10.10">
    <property type="entry name" value="Hexapeptide repeat proteins"/>
    <property type="match status" value="1"/>
</dbReference>
<accession>A0A4D7AV03</accession>
<dbReference type="RefSeq" id="WP_136958271.1">
    <property type="nucleotide sequence ID" value="NZ_CP039690.1"/>
</dbReference>
<dbReference type="PANTHER" id="PTHR13061">
    <property type="entry name" value="DYNACTIN SUBUNIT P25"/>
    <property type="match status" value="1"/>
</dbReference>
<dbReference type="InterPro" id="IPR047324">
    <property type="entry name" value="LbH_gamma_CA-like"/>
</dbReference>
<evidence type="ECO:0000313" key="1">
    <source>
        <dbReference type="EMBL" id="QCI62808.1"/>
    </source>
</evidence>